<dbReference type="EMBL" id="CAESAL010000062">
    <property type="protein sequence ID" value="CAB4345056.1"/>
    <property type="molecule type" value="Genomic_DNA"/>
</dbReference>
<evidence type="ECO:0000256" key="1">
    <source>
        <dbReference type="SAM" id="MobiDB-lite"/>
    </source>
</evidence>
<proteinExistence type="predicted"/>
<sequence>MQLHVITNTTTLHRTEIGIAILNITHGSTKKSGRGGDDDVLAHAAGSLPSESTPYVGDHDTNIGKFHLQRPRYLALSRDGDLCRNQYFESTARLRGSDDGVSLDRGAAQSRYRV</sequence>
<evidence type="ECO:0000313" key="2">
    <source>
        <dbReference type="EMBL" id="CAB4345056.1"/>
    </source>
</evidence>
<protein>
    <submittedName>
        <fullName evidence="2">Unannotated protein</fullName>
    </submittedName>
</protein>
<accession>A0A6J5ZUY3</accession>
<feature type="region of interest" description="Disordered" evidence="1">
    <location>
        <begin position="28"/>
        <end position="57"/>
    </location>
</feature>
<dbReference type="AlphaFoldDB" id="A0A6J5ZUY3"/>
<organism evidence="2">
    <name type="scientific">freshwater metagenome</name>
    <dbReference type="NCBI Taxonomy" id="449393"/>
    <lineage>
        <taxon>unclassified sequences</taxon>
        <taxon>metagenomes</taxon>
        <taxon>ecological metagenomes</taxon>
    </lineage>
</organism>
<reference evidence="2" key="1">
    <citation type="submission" date="2020-05" db="EMBL/GenBank/DDBJ databases">
        <authorList>
            <person name="Chiriac C."/>
            <person name="Salcher M."/>
            <person name="Ghai R."/>
            <person name="Kavagutti S V."/>
        </authorList>
    </citation>
    <scope>NUCLEOTIDE SEQUENCE</scope>
</reference>
<name>A0A6J5ZUY3_9ZZZZ</name>
<gene>
    <name evidence="2" type="ORF">UFOPK3331_01461</name>
</gene>